<reference evidence="4" key="2">
    <citation type="submission" date="2020-09" db="EMBL/GenBank/DDBJ databases">
        <authorList>
            <person name="Sun Q."/>
            <person name="Ohkuma M."/>
        </authorList>
    </citation>
    <scope>NUCLEOTIDE SEQUENCE</scope>
    <source>
        <strain evidence="4">JCM 12580</strain>
    </source>
</reference>
<dbReference type="PROSITE" id="PS51756">
    <property type="entry name" value="LXG"/>
    <property type="match status" value="1"/>
</dbReference>
<dbReference type="RefSeq" id="WP_188633897.1">
    <property type="nucleotide sequence ID" value="NZ_BMNQ01000059.1"/>
</dbReference>
<gene>
    <name evidence="4" type="ORF">GCM10007063_29720</name>
</gene>
<sequence>MPNKVDISEVADFSNDLKDASADFRSQLDEVKKSIETINGMRSFSGEAAKEAKQYFGELHVTLLESFQGLFDDLEENLQQHIKTFGSKVDGSDSAIIKSDYLQDVKEDINDVFEDLTKQDEIIHDTIAKVSDISSATPPSFSDVDERKKKTIKKGC</sequence>
<comment type="caution">
    <text evidence="4">The sequence shown here is derived from an EMBL/GenBank/DDBJ whole genome shotgun (WGS) entry which is preliminary data.</text>
</comment>
<proteinExistence type="inferred from homology"/>
<dbReference type="AlphaFoldDB" id="A0A917Q0Q1"/>
<evidence type="ECO:0000259" key="3">
    <source>
        <dbReference type="PROSITE" id="PS51756"/>
    </source>
</evidence>
<accession>A0A917Q0Q1</accession>
<comment type="similarity">
    <text evidence="1">In the N-terminal section; belongs to the LXG family.</text>
</comment>
<name>A0A917Q0Q1_9BACI</name>
<feature type="region of interest" description="Disordered" evidence="2">
    <location>
        <begin position="134"/>
        <end position="156"/>
    </location>
</feature>
<evidence type="ECO:0000313" key="5">
    <source>
        <dbReference type="Proteomes" id="UP000658382"/>
    </source>
</evidence>
<dbReference type="Gene3D" id="1.10.287.1060">
    <property type="entry name" value="ESAT-6-like"/>
    <property type="match status" value="1"/>
</dbReference>
<organism evidence="4 5">
    <name type="scientific">Lentibacillus kapialis</name>
    <dbReference type="NCBI Taxonomy" id="340214"/>
    <lineage>
        <taxon>Bacteria</taxon>
        <taxon>Bacillati</taxon>
        <taxon>Bacillota</taxon>
        <taxon>Bacilli</taxon>
        <taxon>Bacillales</taxon>
        <taxon>Bacillaceae</taxon>
        <taxon>Lentibacillus</taxon>
    </lineage>
</organism>
<keyword evidence="5" id="KW-1185">Reference proteome</keyword>
<protein>
    <recommendedName>
        <fullName evidence="3">LXG domain-containing protein</fullName>
    </recommendedName>
</protein>
<evidence type="ECO:0000256" key="1">
    <source>
        <dbReference type="ARBA" id="ARBA00034117"/>
    </source>
</evidence>
<reference evidence="4" key="1">
    <citation type="journal article" date="2014" name="Int. J. Syst. Evol. Microbiol.">
        <title>Complete genome sequence of Corynebacterium casei LMG S-19264T (=DSM 44701T), isolated from a smear-ripened cheese.</title>
        <authorList>
            <consortium name="US DOE Joint Genome Institute (JGI-PGF)"/>
            <person name="Walter F."/>
            <person name="Albersmeier A."/>
            <person name="Kalinowski J."/>
            <person name="Ruckert C."/>
        </authorList>
    </citation>
    <scope>NUCLEOTIDE SEQUENCE</scope>
    <source>
        <strain evidence="4">JCM 12580</strain>
    </source>
</reference>
<feature type="domain" description="LXG" evidence="3">
    <location>
        <begin position="1"/>
        <end position="156"/>
    </location>
</feature>
<evidence type="ECO:0000256" key="2">
    <source>
        <dbReference type="SAM" id="MobiDB-lite"/>
    </source>
</evidence>
<dbReference type="EMBL" id="BMNQ01000059">
    <property type="protein sequence ID" value="GGK05356.1"/>
    <property type="molecule type" value="Genomic_DNA"/>
</dbReference>
<dbReference type="InterPro" id="IPR006829">
    <property type="entry name" value="LXG_dom"/>
</dbReference>
<dbReference type="Pfam" id="PF04740">
    <property type="entry name" value="LXG"/>
    <property type="match status" value="1"/>
</dbReference>
<evidence type="ECO:0000313" key="4">
    <source>
        <dbReference type="EMBL" id="GGK05356.1"/>
    </source>
</evidence>
<dbReference type="Proteomes" id="UP000658382">
    <property type="component" value="Unassembled WGS sequence"/>
</dbReference>